<organism evidence="4">
    <name type="scientific">anaerobic digester metagenome</name>
    <dbReference type="NCBI Taxonomy" id="1263854"/>
    <lineage>
        <taxon>unclassified sequences</taxon>
        <taxon>metagenomes</taxon>
        <taxon>ecological metagenomes</taxon>
    </lineage>
</organism>
<name>A0A485M493_9ZZZZ</name>
<dbReference type="PANTHER" id="PTHR30388">
    <property type="entry name" value="ALDEHYDE OXIDOREDUCTASE MOLYBDENUM COFACTOR ASSEMBLY PROTEIN"/>
    <property type="match status" value="1"/>
</dbReference>
<reference evidence="4" key="1">
    <citation type="submission" date="2019-03" db="EMBL/GenBank/DDBJ databases">
        <authorList>
            <person name="Hao L."/>
        </authorList>
    </citation>
    <scope>NUCLEOTIDE SEQUENCE</scope>
</reference>
<evidence type="ECO:0000259" key="3">
    <source>
        <dbReference type="Pfam" id="PF13478"/>
    </source>
</evidence>
<dbReference type="PANTHER" id="PTHR30388:SF6">
    <property type="entry name" value="XANTHINE DEHYDROGENASE SUBUNIT A-RELATED"/>
    <property type="match status" value="1"/>
</dbReference>
<dbReference type="InterPro" id="IPR003777">
    <property type="entry name" value="XdhC_CoxI"/>
</dbReference>
<sequence length="370" mass="40852">MQKLYRLMETLIQKEESFAVATIFDKTGSAPRTAGAKMVVRADGSTAGTIGGGRLEAEAINLAGEALRLKQTMLQSFDLTSRDVSGMDMICGGKGEILIDYIDAGDENNRMVYQAAAGVLKRREKAWLITILDSIPGAAGLARQQCLVKPDGTLTGKIDCDPYLLEKLITGPAKISIHAEAFGKQRFLVEPLRQGGTVYIFGAGHVSQRIAALSENVGFRTVVLDDRADYANRERFPEPVEIMVIDSFRKLPELYIDEDSYLVIVTRGHLYDKVVLEQVLRSGAGYIGMIGSRSKRDLTFEELVRQGFRKEELDRVYAPIGINIGAEAPEELAVSIVGELIMVRARREQRKEKESSSSRESCCTILNPDR</sequence>
<dbReference type="Pfam" id="PF13478">
    <property type="entry name" value="XdhC_C"/>
    <property type="match status" value="1"/>
</dbReference>
<protein>
    <submittedName>
        <fullName evidence="4">Putative xanthine dehydrogenase subunit A</fullName>
        <ecNumber evidence="4">1.17.1.4</ecNumber>
    </submittedName>
</protein>
<dbReference type="InterPro" id="IPR027051">
    <property type="entry name" value="XdhC_Rossmann_dom"/>
</dbReference>
<keyword evidence="4" id="KW-0560">Oxidoreductase</keyword>
<dbReference type="Pfam" id="PF02625">
    <property type="entry name" value="XdhC_CoxI"/>
    <property type="match status" value="1"/>
</dbReference>
<feature type="domain" description="XdhC Rossmann" evidence="3">
    <location>
        <begin position="198"/>
        <end position="340"/>
    </location>
</feature>
<accession>A0A485M493</accession>
<dbReference type="NCBIfam" id="NF045664">
    <property type="entry name" value="XdhC_rel_AOR"/>
    <property type="match status" value="1"/>
</dbReference>
<evidence type="ECO:0000313" key="4">
    <source>
        <dbReference type="EMBL" id="VFU15995.1"/>
    </source>
</evidence>
<dbReference type="GO" id="GO:0004854">
    <property type="term" value="F:xanthine dehydrogenase activity"/>
    <property type="evidence" value="ECO:0007669"/>
    <property type="project" value="UniProtKB-EC"/>
</dbReference>
<feature type="domain" description="XdhC- CoxI" evidence="2">
    <location>
        <begin position="12"/>
        <end position="78"/>
    </location>
</feature>
<evidence type="ECO:0000256" key="1">
    <source>
        <dbReference type="SAM" id="MobiDB-lite"/>
    </source>
</evidence>
<proteinExistence type="predicted"/>
<evidence type="ECO:0000259" key="2">
    <source>
        <dbReference type="Pfam" id="PF02625"/>
    </source>
</evidence>
<dbReference type="InterPro" id="IPR052698">
    <property type="entry name" value="MoCofactor_Util/Proc"/>
</dbReference>
<gene>
    <name evidence="4" type="primary">pucA</name>
    <name evidence="4" type="ORF">SCFA_3280002</name>
</gene>
<dbReference type="EMBL" id="CAADRN010000255">
    <property type="protein sequence ID" value="VFU15995.1"/>
    <property type="molecule type" value="Genomic_DNA"/>
</dbReference>
<dbReference type="AlphaFoldDB" id="A0A485M493"/>
<feature type="region of interest" description="Disordered" evidence="1">
    <location>
        <begin position="349"/>
        <end position="370"/>
    </location>
</feature>
<dbReference type="EC" id="1.17.1.4" evidence="4"/>
<dbReference type="Gene3D" id="3.40.50.720">
    <property type="entry name" value="NAD(P)-binding Rossmann-like Domain"/>
    <property type="match status" value="1"/>
</dbReference>